<organism evidence="1 2">
    <name type="scientific">Agaricicola taiwanensis</name>
    <dbReference type="NCBI Taxonomy" id="591372"/>
    <lineage>
        <taxon>Bacteria</taxon>
        <taxon>Pseudomonadati</taxon>
        <taxon>Pseudomonadota</taxon>
        <taxon>Alphaproteobacteria</taxon>
        <taxon>Rhodobacterales</taxon>
        <taxon>Paracoccaceae</taxon>
        <taxon>Agaricicola</taxon>
    </lineage>
</organism>
<keyword evidence="2" id="KW-1185">Reference proteome</keyword>
<dbReference type="EMBL" id="BMCP01000006">
    <property type="protein sequence ID" value="GGE53556.1"/>
    <property type="molecule type" value="Genomic_DNA"/>
</dbReference>
<reference evidence="1" key="1">
    <citation type="journal article" date="2014" name="Int. J. Syst. Evol. Microbiol.">
        <title>Complete genome sequence of Corynebacterium casei LMG S-19264T (=DSM 44701T), isolated from a smear-ripened cheese.</title>
        <authorList>
            <consortium name="US DOE Joint Genome Institute (JGI-PGF)"/>
            <person name="Walter F."/>
            <person name="Albersmeier A."/>
            <person name="Kalinowski J."/>
            <person name="Ruckert C."/>
        </authorList>
    </citation>
    <scope>NUCLEOTIDE SEQUENCE</scope>
    <source>
        <strain evidence="1">CCM 7684</strain>
    </source>
</reference>
<accession>A0A8J2YMD0</accession>
<reference evidence="1" key="2">
    <citation type="submission" date="2020-09" db="EMBL/GenBank/DDBJ databases">
        <authorList>
            <person name="Sun Q."/>
            <person name="Sedlacek I."/>
        </authorList>
    </citation>
    <scope>NUCLEOTIDE SEQUENCE</scope>
    <source>
        <strain evidence="1">CCM 7684</strain>
    </source>
</reference>
<name>A0A8J2YMD0_9RHOB</name>
<proteinExistence type="predicted"/>
<protein>
    <recommendedName>
        <fullName evidence="3">DUF2267 domain-containing protein</fullName>
    </recommendedName>
</protein>
<dbReference type="Gene3D" id="1.10.490.110">
    <property type="entry name" value="Uncharacterized conserved protein DUF2267"/>
    <property type="match status" value="1"/>
</dbReference>
<dbReference type="Pfam" id="PF10025">
    <property type="entry name" value="DUF2267"/>
    <property type="match status" value="1"/>
</dbReference>
<dbReference type="RefSeq" id="WP_188410948.1">
    <property type="nucleotide sequence ID" value="NZ_BMCP01000006.1"/>
</dbReference>
<evidence type="ECO:0000313" key="1">
    <source>
        <dbReference type="EMBL" id="GGE53556.1"/>
    </source>
</evidence>
<comment type="caution">
    <text evidence="1">The sequence shown here is derived from an EMBL/GenBank/DDBJ whole genome shotgun (WGS) entry which is preliminary data.</text>
</comment>
<evidence type="ECO:0000313" key="2">
    <source>
        <dbReference type="Proteomes" id="UP000602745"/>
    </source>
</evidence>
<evidence type="ECO:0008006" key="3">
    <source>
        <dbReference type="Google" id="ProtNLM"/>
    </source>
</evidence>
<sequence length="140" mass="16193">MTVPQEYAHASQVFDRFLDDMRVALGHGTSHQTYQTVESVLRVFRRRLTVDEALVFAAALPAVLRAIFVMDWDIHEPRREFFSRESLGREVQDFRKNHDFSPDNAIAVMASVLRRHVDPLAFDLALSKLPPKAREFWEPA</sequence>
<gene>
    <name evidence="1" type="ORF">GCM10007276_33220</name>
</gene>
<dbReference type="AlphaFoldDB" id="A0A8J2YMD0"/>
<dbReference type="Proteomes" id="UP000602745">
    <property type="component" value="Unassembled WGS sequence"/>
</dbReference>
<dbReference type="InterPro" id="IPR018727">
    <property type="entry name" value="DUF2267"/>
</dbReference>
<dbReference type="InterPro" id="IPR038282">
    <property type="entry name" value="DUF2267_sf"/>
</dbReference>